<dbReference type="EMBL" id="VDUZ01000032">
    <property type="protein sequence ID" value="TXL72566.1"/>
    <property type="molecule type" value="Genomic_DNA"/>
</dbReference>
<dbReference type="Proteomes" id="UP000321638">
    <property type="component" value="Unassembled WGS sequence"/>
</dbReference>
<proteinExistence type="predicted"/>
<dbReference type="AlphaFoldDB" id="A0A5C8PG13"/>
<comment type="caution">
    <text evidence="1">The sequence shown here is derived from an EMBL/GenBank/DDBJ whole genome shotgun (WGS) entry which is preliminary data.</text>
</comment>
<evidence type="ECO:0000313" key="1">
    <source>
        <dbReference type="EMBL" id="TXL72566.1"/>
    </source>
</evidence>
<accession>A0A5C8PG13</accession>
<dbReference type="RefSeq" id="WP_147849725.1">
    <property type="nucleotide sequence ID" value="NZ_VDUZ01000032.1"/>
</dbReference>
<protein>
    <submittedName>
        <fullName evidence="1">Uncharacterized protein</fullName>
    </submittedName>
</protein>
<organism evidence="1 2">
    <name type="scientific">Vineibacter terrae</name>
    <dbReference type="NCBI Taxonomy" id="2586908"/>
    <lineage>
        <taxon>Bacteria</taxon>
        <taxon>Pseudomonadati</taxon>
        <taxon>Pseudomonadota</taxon>
        <taxon>Alphaproteobacteria</taxon>
        <taxon>Hyphomicrobiales</taxon>
        <taxon>Vineibacter</taxon>
    </lineage>
</organism>
<name>A0A5C8PG13_9HYPH</name>
<evidence type="ECO:0000313" key="2">
    <source>
        <dbReference type="Proteomes" id="UP000321638"/>
    </source>
</evidence>
<sequence>MTRLVKVVDGKLVEMTEEEEARSRAENACVQMKTVKALTDLLVAKGIITQTEVDAALKTQSVGVVRG</sequence>
<keyword evidence="2" id="KW-1185">Reference proteome</keyword>
<gene>
    <name evidence="1" type="ORF">FHP25_25045</name>
</gene>
<reference evidence="1 2" key="1">
    <citation type="submission" date="2019-06" db="EMBL/GenBank/DDBJ databases">
        <title>New taxonomy in bacterial strain CC-CFT640, isolated from vineyard.</title>
        <authorList>
            <person name="Lin S.-Y."/>
            <person name="Tsai C.-F."/>
            <person name="Young C.-C."/>
        </authorList>
    </citation>
    <scope>NUCLEOTIDE SEQUENCE [LARGE SCALE GENOMIC DNA]</scope>
    <source>
        <strain evidence="1 2">CC-CFT640</strain>
    </source>
</reference>